<dbReference type="PANTHER" id="PTHR43798:SF29">
    <property type="entry name" value="AB HYDROLASE-1 DOMAIN-CONTAINING PROTEIN"/>
    <property type="match status" value="1"/>
</dbReference>
<dbReference type="SUPFAM" id="SSF53474">
    <property type="entry name" value="alpha/beta-Hydrolases"/>
    <property type="match status" value="1"/>
</dbReference>
<dbReference type="KEGG" id="nall:PP769_01340"/>
<dbReference type="Gene3D" id="3.40.50.1820">
    <property type="entry name" value="alpha/beta hydrolase"/>
    <property type="match status" value="1"/>
</dbReference>
<accession>A0AA96GAE7</accession>
<name>A0AA96GAE7_9BACT</name>
<keyword evidence="3" id="KW-1185">Reference proteome</keyword>
<sequence length="264" mass="28572">MKALIHGVTVGYSDQGDGTPLVFIHAFPLSKTMWQPQVDALKNTYRVITIDLGGHGESDIVTWNDSLDHYAKDIIHLLDHLGIGQGVFVGLSMGGYTLFSIYRHYADRVKAMVFADTRAQGDSEEGKAGRGSMAQVAFTDGAPAIADLMLPKLLAPSTIERHSEIVKQVRQMILQTSTAGIVVDLVAMAARPDSTNLLSTITCPTLIIVGEDDVATPISESQYMAQRITGSILVTIPKAGHLSNLEQPAAFNEALRSFLTTHRL</sequence>
<dbReference type="AlphaFoldDB" id="A0AA96GAE7"/>
<evidence type="ECO:0000313" key="2">
    <source>
        <dbReference type="EMBL" id="WNM58434.1"/>
    </source>
</evidence>
<dbReference type="InterPro" id="IPR029058">
    <property type="entry name" value="AB_hydrolase_fold"/>
</dbReference>
<evidence type="ECO:0000313" key="3">
    <source>
        <dbReference type="Proteomes" id="UP001302719"/>
    </source>
</evidence>
<evidence type="ECO:0000259" key="1">
    <source>
        <dbReference type="Pfam" id="PF00561"/>
    </source>
</evidence>
<reference evidence="2 3" key="1">
    <citation type="submission" date="2023-01" db="EMBL/GenBank/DDBJ databases">
        <title>Cultivation and genomic characterization of new, ubiquitous marine nitrite-oxidizing bacteria from the Nitrospirales.</title>
        <authorList>
            <person name="Mueller A.J."/>
            <person name="Daebeler A."/>
            <person name="Herbold C.W."/>
            <person name="Kirkegaard R.H."/>
            <person name="Daims H."/>
        </authorList>
    </citation>
    <scope>NUCLEOTIDE SEQUENCE [LARGE SCALE GENOMIC DNA]</scope>
    <source>
        <strain evidence="2 3">VA</strain>
    </source>
</reference>
<dbReference type="Pfam" id="PF00561">
    <property type="entry name" value="Abhydrolase_1"/>
    <property type="match status" value="1"/>
</dbReference>
<dbReference type="PANTHER" id="PTHR43798">
    <property type="entry name" value="MONOACYLGLYCEROL LIPASE"/>
    <property type="match status" value="1"/>
</dbReference>
<dbReference type="EMBL" id="CP116967">
    <property type="protein sequence ID" value="WNM58434.1"/>
    <property type="molecule type" value="Genomic_DNA"/>
</dbReference>
<organism evidence="2 3">
    <name type="scientific">Candidatus Nitrospira allomarina</name>
    <dbReference type="NCBI Taxonomy" id="3020900"/>
    <lineage>
        <taxon>Bacteria</taxon>
        <taxon>Pseudomonadati</taxon>
        <taxon>Nitrospirota</taxon>
        <taxon>Nitrospiria</taxon>
        <taxon>Nitrospirales</taxon>
        <taxon>Nitrospiraceae</taxon>
        <taxon>Nitrospira</taxon>
    </lineage>
</organism>
<dbReference type="RefSeq" id="WP_312644248.1">
    <property type="nucleotide sequence ID" value="NZ_CP116967.1"/>
</dbReference>
<proteinExistence type="predicted"/>
<protein>
    <submittedName>
        <fullName evidence="2">Alpha/beta fold hydrolase</fullName>
    </submittedName>
</protein>
<dbReference type="Proteomes" id="UP001302719">
    <property type="component" value="Chromosome"/>
</dbReference>
<feature type="domain" description="AB hydrolase-1" evidence="1">
    <location>
        <begin position="20"/>
        <end position="247"/>
    </location>
</feature>
<dbReference type="PRINTS" id="PR00111">
    <property type="entry name" value="ABHYDROLASE"/>
</dbReference>
<dbReference type="InterPro" id="IPR000073">
    <property type="entry name" value="AB_hydrolase_1"/>
</dbReference>
<dbReference type="InterPro" id="IPR050266">
    <property type="entry name" value="AB_hydrolase_sf"/>
</dbReference>
<gene>
    <name evidence="2" type="ORF">PP769_01340</name>
</gene>
<dbReference type="GO" id="GO:0016787">
    <property type="term" value="F:hydrolase activity"/>
    <property type="evidence" value="ECO:0007669"/>
    <property type="project" value="UniProtKB-KW"/>
</dbReference>
<keyword evidence="2" id="KW-0378">Hydrolase</keyword>